<dbReference type="GeneID" id="36588092"/>
<keyword evidence="2" id="KW-0472">Membrane</keyword>
<reference evidence="3 4" key="1">
    <citation type="submission" date="2016-04" db="EMBL/GenBank/DDBJ databases">
        <title>A degradative enzymes factory behind the ericoid mycorrhizal symbiosis.</title>
        <authorList>
            <consortium name="DOE Joint Genome Institute"/>
            <person name="Martino E."/>
            <person name="Morin E."/>
            <person name="Grelet G."/>
            <person name="Kuo A."/>
            <person name="Kohler A."/>
            <person name="Daghino S."/>
            <person name="Barry K."/>
            <person name="Choi C."/>
            <person name="Cichocki N."/>
            <person name="Clum A."/>
            <person name="Copeland A."/>
            <person name="Hainaut M."/>
            <person name="Haridas S."/>
            <person name="Labutti K."/>
            <person name="Lindquist E."/>
            <person name="Lipzen A."/>
            <person name="Khouja H.-R."/>
            <person name="Murat C."/>
            <person name="Ohm R."/>
            <person name="Olson A."/>
            <person name="Spatafora J."/>
            <person name="Veneault-Fourrey C."/>
            <person name="Henrissat B."/>
            <person name="Grigoriev I."/>
            <person name="Martin F."/>
            <person name="Perotto S."/>
        </authorList>
    </citation>
    <scope>NUCLEOTIDE SEQUENCE [LARGE SCALE GENOMIC DNA]</scope>
    <source>
        <strain evidence="3 4">E</strain>
    </source>
</reference>
<protein>
    <submittedName>
        <fullName evidence="3">Uncharacterized protein</fullName>
    </submittedName>
</protein>
<dbReference type="EMBL" id="KZ613786">
    <property type="protein sequence ID" value="PMD61567.1"/>
    <property type="molecule type" value="Genomic_DNA"/>
</dbReference>
<keyword evidence="2" id="KW-0812">Transmembrane</keyword>
<gene>
    <name evidence="3" type="ORF">K444DRAFT_611819</name>
</gene>
<dbReference type="InParanoid" id="A0A2J6TEW3"/>
<keyword evidence="2" id="KW-1133">Transmembrane helix</keyword>
<organism evidence="3 4">
    <name type="scientific">Hyaloscypha bicolor E</name>
    <dbReference type="NCBI Taxonomy" id="1095630"/>
    <lineage>
        <taxon>Eukaryota</taxon>
        <taxon>Fungi</taxon>
        <taxon>Dikarya</taxon>
        <taxon>Ascomycota</taxon>
        <taxon>Pezizomycotina</taxon>
        <taxon>Leotiomycetes</taxon>
        <taxon>Helotiales</taxon>
        <taxon>Hyaloscyphaceae</taxon>
        <taxon>Hyaloscypha</taxon>
        <taxon>Hyaloscypha bicolor</taxon>
    </lineage>
</organism>
<feature type="transmembrane region" description="Helical" evidence="2">
    <location>
        <begin position="130"/>
        <end position="153"/>
    </location>
</feature>
<keyword evidence="4" id="KW-1185">Reference proteome</keyword>
<evidence type="ECO:0000256" key="1">
    <source>
        <dbReference type="SAM" id="MobiDB-lite"/>
    </source>
</evidence>
<feature type="transmembrane region" description="Helical" evidence="2">
    <location>
        <begin position="174"/>
        <end position="197"/>
    </location>
</feature>
<proteinExistence type="predicted"/>
<evidence type="ECO:0000313" key="3">
    <source>
        <dbReference type="EMBL" id="PMD61567.1"/>
    </source>
</evidence>
<dbReference type="RefSeq" id="XP_024738471.1">
    <property type="nucleotide sequence ID" value="XM_024880015.1"/>
</dbReference>
<dbReference type="OrthoDB" id="5353066at2759"/>
<evidence type="ECO:0000313" key="4">
    <source>
        <dbReference type="Proteomes" id="UP000235371"/>
    </source>
</evidence>
<accession>A0A2J6TEW3</accession>
<dbReference type="AlphaFoldDB" id="A0A2J6TEW3"/>
<sequence length="217" mass="24267">MDVQDGNEAGSMFSSQSSFATRRARQLGYGRQGQCRKREEWDFSSSFAGPGNYQHYGSRGNVNALGNKLSGAQGDGFSEAKLRTTKNSQPSYPPHIPIEIGRSNQVGRPQVMFDIEEPDDGERHPRQEKISIVCLIICNLFPPLLPFFAAGKLDSFMSLLTRREIRKFSKSKKGLARYLTFLWAVALVIGVVLFAILKYGGYAKEGQRPRQFSQPLP</sequence>
<name>A0A2J6TEW3_9HELO</name>
<feature type="region of interest" description="Disordered" evidence="1">
    <location>
        <begin position="1"/>
        <end position="35"/>
    </location>
</feature>
<evidence type="ECO:0000256" key="2">
    <source>
        <dbReference type="SAM" id="Phobius"/>
    </source>
</evidence>
<dbReference type="Proteomes" id="UP000235371">
    <property type="component" value="Unassembled WGS sequence"/>
</dbReference>